<dbReference type="InterPro" id="IPR043128">
    <property type="entry name" value="Rev_trsase/Diguanyl_cyclase"/>
</dbReference>
<dbReference type="InterPro" id="IPR052155">
    <property type="entry name" value="Biofilm_reg_signaling"/>
</dbReference>
<gene>
    <name evidence="2" type="ORF">MTR62_03610</name>
</gene>
<dbReference type="Gene3D" id="3.30.70.270">
    <property type="match status" value="1"/>
</dbReference>
<dbReference type="NCBIfam" id="TIGR00254">
    <property type="entry name" value="GGDEF"/>
    <property type="match status" value="1"/>
</dbReference>
<dbReference type="Pfam" id="PF00990">
    <property type="entry name" value="GGDEF"/>
    <property type="match status" value="1"/>
</dbReference>
<dbReference type="CDD" id="cd01949">
    <property type="entry name" value="GGDEF"/>
    <property type="match status" value="1"/>
</dbReference>
<keyword evidence="3" id="KW-1185">Reference proteome</keyword>
<evidence type="ECO:0000259" key="1">
    <source>
        <dbReference type="PROSITE" id="PS50887"/>
    </source>
</evidence>
<dbReference type="SUPFAM" id="SSF55785">
    <property type="entry name" value="PYP-like sensor domain (PAS domain)"/>
    <property type="match status" value="1"/>
</dbReference>
<dbReference type="RefSeq" id="WP_244017034.1">
    <property type="nucleotide sequence ID" value="NZ_JALHLF010000007.1"/>
</dbReference>
<dbReference type="InterPro" id="IPR029787">
    <property type="entry name" value="Nucleotide_cyclase"/>
</dbReference>
<evidence type="ECO:0000313" key="3">
    <source>
        <dbReference type="Proteomes" id="UP001162881"/>
    </source>
</evidence>
<dbReference type="GO" id="GO:0052621">
    <property type="term" value="F:diguanylate cyclase activity"/>
    <property type="evidence" value="ECO:0007669"/>
    <property type="project" value="UniProtKB-EC"/>
</dbReference>
<feature type="domain" description="GGDEF" evidence="1">
    <location>
        <begin position="185"/>
        <end position="319"/>
    </location>
</feature>
<dbReference type="InterPro" id="IPR000160">
    <property type="entry name" value="GGDEF_dom"/>
</dbReference>
<name>A0ABT0B9P8_9SPHN</name>
<dbReference type="InterPro" id="IPR035965">
    <property type="entry name" value="PAS-like_dom_sf"/>
</dbReference>
<organism evidence="2 3">
    <name type="scientific">Novosphingobium organovorum</name>
    <dbReference type="NCBI Taxonomy" id="2930092"/>
    <lineage>
        <taxon>Bacteria</taxon>
        <taxon>Pseudomonadati</taxon>
        <taxon>Pseudomonadota</taxon>
        <taxon>Alphaproteobacteria</taxon>
        <taxon>Sphingomonadales</taxon>
        <taxon>Sphingomonadaceae</taxon>
        <taxon>Novosphingobium</taxon>
    </lineage>
</organism>
<evidence type="ECO:0000313" key="2">
    <source>
        <dbReference type="EMBL" id="MCJ2181795.1"/>
    </source>
</evidence>
<accession>A0ABT0B9P8</accession>
<dbReference type="PROSITE" id="PS50887">
    <property type="entry name" value="GGDEF"/>
    <property type="match status" value="1"/>
</dbReference>
<keyword evidence="2" id="KW-0548">Nucleotidyltransferase</keyword>
<proteinExistence type="predicted"/>
<dbReference type="EC" id="2.7.7.65" evidence="2"/>
<dbReference type="PANTHER" id="PTHR44757:SF2">
    <property type="entry name" value="BIOFILM ARCHITECTURE MAINTENANCE PROTEIN MBAA"/>
    <property type="match status" value="1"/>
</dbReference>
<sequence>MAQRQALFSISRAGGNAIGALPTPPTQPTSSAIQPDAEEGIGMFSCDLGSETLRWSEGTFALFGLDQGVAVDRRMTLDMYASSSRALLESVRERAIRNRSAFCLEAQIETGTGLERWIRISASVEVRGGQAVRLFGTKQDITAERQRLGDLERLAYTDAVTGLANRQRFQHAFLEPPPGSAPLGEATALVLFDLDGFKALNDCWGHLAGDACLGVFGARLREVFSDARLAARIGGDEFALILPRPDNHHALRARLLRALPRLNRPFDWQGSALPIHVSFGLALDDPNAPREPRQLFTLADADLYRAKALGGRSRRIEPLGCVDRFGGDRND</sequence>
<dbReference type="SUPFAM" id="SSF55073">
    <property type="entry name" value="Nucleotide cyclase"/>
    <property type="match status" value="1"/>
</dbReference>
<dbReference type="PANTHER" id="PTHR44757">
    <property type="entry name" value="DIGUANYLATE CYCLASE DGCP"/>
    <property type="match status" value="1"/>
</dbReference>
<comment type="caution">
    <text evidence="2">The sequence shown here is derived from an EMBL/GenBank/DDBJ whole genome shotgun (WGS) entry which is preliminary data.</text>
</comment>
<keyword evidence="2" id="KW-0808">Transferase</keyword>
<reference evidence="2" key="1">
    <citation type="submission" date="2022-03" db="EMBL/GenBank/DDBJ databases">
        <title>Identification of a novel bacterium isolated from mangrove sediments.</title>
        <authorList>
            <person name="Pan X."/>
        </authorList>
    </citation>
    <scope>NUCLEOTIDE SEQUENCE</scope>
    <source>
        <strain evidence="2">B1949</strain>
    </source>
</reference>
<dbReference type="SMART" id="SM00267">
    <property type="entry name" value="GGDEF"/>
    <property type="match status" value="1"/>
</dbReference>
<dbReference type="Gene3D" id="3.30.450.20">
    <property type="entry name" value="PAS domain"/>
    <property type="match status" value="1"/>
</dbReference>
<protein>
    <submittedName>
        <fullName evidence="2">Diguanylate cyclase</fullName>
        <ecNumber evidence="2">2.7.7.65</ecNumber>
    </submittedName>
</protein>
<dbReference type="Proteomes" id="UP001162881">
    <property type="component" value="Unassembled WGS sequence"/>
</dbReference>
<dbReference type="EMBL" id="JALHLF010000007">
    <property type="protein sequence ID" value="MCJ2181795.1"/>
    <property type="molecule type" value="Genomic_DNA"/>
</dbReference>